<dbReference type="PANTHER" id="PTHR45364:SF12">
    <property type="entry name" value="HISTONE DEACETYLASE"/>
    <property type="match status" value="1"/>
</dbReference>
<keyword evidence="10 12" id="KW-0804">Transcription</keyword>
<evidence type="ECO:0000256" key="10">
    <source>
        <dbReference type="ARBA" id="ARBA00023163"/>
    </source>
</evidence>
<feature type="region of interest" description="Disordered" evidence="16">
    <location>
        <begin position="1"/>
        <end position="26"/>
    </location>
</feature>
<keyword evidence="8 12" id="KW-0156">Chromatin regulator</keyword>
<feature type="binding site" evidence="14">
    <location>
        <position position="561"/>
    </location>
    <ligand>
        <name>Zn(2+)</name>
        <dbReference type="ChEBI" id="CHEBI:29105"/>
    </ligand>
</feature>
<evidence type="ECO:0000256" key="12">
    <source>
        <dbReference type="PIRNR" id="PIRNR037911"/>
    </source>
</evidence>
<dbReference type="GO" id="GO:0000122">
    <property type="term" value="P:negative regulation of transcription by RNA polymerase II"/>
    <property type="evidence" value="ECO:0007669"/>
    <property type="project" value="InterPro"/>
</dbReference>
<feature type="binding site" evidence="14">
    <location>
        <position position="567"/>
    </location>
    <ligand>
        <name>Zn(2+)</name>
        <dbReference type="ChEBI" id="CHEBI:29105"/>
    </ligand>
</feature>
<dbReference type="PANTHER" id="PTHR45364">
    <property type="entry name" value="HISTONE DEACETYLASE 9-RELATED"/>
    <property type="match status" value="1"/>
</dbReference>
<comment type="similarity">
    <text evidence="2 12">Belongs to the histone deacetylase family. HD type 2 subfamily.</text>
</comment>
<dbReference type="SUPFAM" id="SSF52768">
    <property type="entry name" value="Arginase/deacetylase"/>
    <property type="match status" value="1"/>
</dbReference>
<sequence length="913" mass="100256">MLFVTFPGGSPGESPGGGGGGGPVDLRTEPRVGSVSGGAVVDTAMREQQLQQELILLKQQQELQKQLLFAEFQKKHEVLTRQHEVQLQEHLKQQQELLAAKRQQELEQKRKLEQQRHEEQEKQRLEQQLLLLRNKEKGKESAIASTEVKLKLQEFLLSKKEPGSGGLNHSFSPKSGLREAHRDVWQDLRTASAPPAEQFYLPSLFTRPVSEPNLKVRSRLKQKVAERRSSPLLRRKDGTVISTFKKRAIEISGEQRRLVSSLCNSAPGSGPSSPNSSNTAIANGNTGSVPNIQTELRSLHQTLGADGTLSPLSLYTSPSLPNISLGLPANTHITVSHCGPSQKLSAQQEAERQAIQSLRGGGALTGKFLSTSSLPAGELDLHHDCSVGHDVETPPPSSHSAHSSLLQHVLLLEQARQQTAMLGVPMYSQSPLVTAERGVSGGMRAVNKLPRHRPLARTQSAPLPQSPQALQQLVVQQQHHHFLEKHYKMLSKGTDLPRPPPTHPEETEEELTETNDMQEEDEGVGLHSTGFYCIAISVCIFSSPSPGLVYDSLMLKHQCVCGNAHIHPEHAGRVQSIWSRLQETGLLGRCERIRGRKASLDEIQSVHSEFHTLLYGTSPLNRHKLDHKKLLGPISQKMYAVLPCGGIGVDSDTVWNEMHSSAAVRMAVGSVIELAFRVAAGELKNGFAVVRPPGHHAEESTAMGFCFFNSVAITAKLLQQKLGVGKILIVDWDIHHGNGTQQAFYSDPNVLYISLHRYDDGNFFPGSGAPEEVITQSHRSFCGDETITPHWSADFLEVSSTYSLVFPSLCLRQCDSMFQWPQEKPCPKAYASLERVIEIQSKHWSCLQSLSQTSGHSLLDGPLGAQGQSEKDEAETVSAMASLSVDVEQPGSVPDSTETSRSTEEPMEEEPVL</sequence>
<evidence type="ECO:0000259" key="17">
    <source>
        <dbReference type="Pfam" id="PF00850"/>
    </source>
</evidence>
<feature type="compositionally biased region" description="Acidic residues" evidence="16">
    <location>
        <begin position="506"/>
        <end position="515"/>
    </location>
</feature>
<keyword evidence="20" id="KW-1185">Reference proteome</keyword>
<dbReference type="EC" id="3.5.1.98" evidence="3 12"/>
<dbReference type="GO" id="GO:0005634">
    <property type="term" value="C:nucleus"/>
    <property type="evidence" value="ECO:0007669"/>
    <property type="project" value="UniProtKB-SubCell"/>
</dbReference>
<dbReference type="InterPro" id="IPR000286">
    <property type="entry name" value="HDACs"/>
</dbReference>
<dbReference type="InterPro" id="IPR023696">
    <property type="entry name" value="Ureohydrolase_dom_sf"/>
</dbReference>
<keyword evidence="4 12" id="KW-0678">Repressor</keyword>
<evidence type="ECO:0000256" key="9">
    <source>
        <dbReference type="ARBA" id="ARBA00023015"/>
    </source>
</evidence>
<evidence type="ECO:0000256" key="11">
    <source>
        <dbReference type="ARBA" id="ARBA00023242"/>
    </source>
</evidence>
<dbReference type="AlphaFoldDB" id="A0A3Q4I9V7"/>
<evidence type="ECO:0000313" key="19">
    <source>
        <dbReference type="Ensembl" id="ENSNBRP00000032016.1"/>
    </source>
</evidence>
<dbReference type="GeneTree" id="ENSGT00940000160534"/>
<evidence type="ECO:0000256" key="1">
    <source>
        <dbReference type="ARBA" id="ARBA00004123"/>
    </source>
</evidence>
<dbReference type="Pfam" id="PF12203">
    <property type="entry name" value="HDAC4_Gln"/>
    <property type="match status" value="1"/>
</dbReference>
<dbReference type="Proteomes" id="UP000261580">
    <property type="component" value="Unassembled WGS sequence"/>
</dbReference>
<dbReference type="InterPro" id="IPR037138">
    <property type="entry name" value="His_deacetylse_dom_sf"/>
</dbReference>
<name>A0A3Q4I9V7_NEOBR</name>
<feature type="binding site" evidence="14">
    <location>
        <position position="644"/>
    </location>
    <ligand>
        <name>Zn(2+)</name>
        <dbReference type="ChEBI" id="CHEBI:29105"/>
    </ligand>
</feature>
<dbReference type="GO" id="GO:0046872">
    <property type="term" value="F:metal ion binding"/>
    <property type="evidence" value="ECO:0007669"/>
    <property type="project" value="UniProtKB-KW"/>
</dbReference>
<keyword evidence="9 12" id="KW-0805">Transcription regulation</keyword>
<dbReference type="OMA" id="QHPTCWG"/>
<dbReference type="Gene3D" id="3.40.800.20">
    <property type="entry name" value="Histone deacetylase domain"/>
    <property type="match status" value="1"/>
</dbReference>
<evidence type="ECO:0000259" key="18">
    <source>
        <dbReference type="Pfam" id="PF12203"/>
    </source>
</evidence>
<feature type="coiled-coil region" evidence="15">
    <location>
        <begin position="84"/>
        <end position="142"/>
    </location>
</feature>
<evidence type="ECO:0000256" key="15">
    <source>
        <dbReference type="SAM" id="Coils"/>
    </source>
</evidence>
<dbReference type="GO" id="GO:0072114">
    <property type="term" value="P:pronephros morphogenesis"/>
    <property type="evidence" value="ECO:0007669"/>
    <property type="project" value="Ensembl"/>
</dbReference>
<dbReference type="InterPro" id="IPR024643">
    <property type="entry name" value="Hist_deacetylase_Gln_rich_N"/>
</dbReference>
<dbReference type="PIRSF" id="PIRSF037911">
    <property type="entry name" value="HDAC_II_euk"/>
    <property type="match status" value="1"/>
</dbReference>
<dbReference type="PRINTS" id="PR01270">
    <property type="entry name" value="HDASUPER"/>
</dbReference>
<feature type="region of interest" description="Disordered" evidence="16">
    <location>
        <begin position="857"/>
        <end position="913"/>
    </location>
</feature>
<feature type="compositionally biased region" description="Polar residues" evidence="16">
    <location>
        <begin position="279"/>
        <end position="289"/>
    </location>
</feature>
<evidence type="ECO:0000256" key="7">
    <source>
        <dbReference type="ARBA" id="ARBA00022833"/>
    </source>
</evidence>
<feature type="compositionally biased region" description="Gly residues" evidence="16">
    <location>
        <begin position="9"/>
        <end position="23"/>
    </location>
</feature>
<dbReference type="Bgee" id="ENSNBRG00000024303">
    <property type="expression patterns" value="Expressed in muscle tissue and 3 other cell types or tissues"/>
</dbReference>
<evidence type="ECO:0000313" key="20">
    <source>
        <dbReference type="Proteomes" id="UP000261580"/>
    </source>
</evidence>
<feature type="active site" evidence="13">
    <location>
        <position position="696"/>
    </location>
</feature>
<dbReference type="InterPro" id="IPR023801">
    <property type="entry name" value="His_deacetylse_dom"/>
</dbReference>
<dbReference type="CDD" id="cd10164">
    <property type="entry name" value="ClassIIa_HDAC5_Gln-rich-N"/>
    <property type="match status" value="1"/>
</dbReference>
<comment type="function">
    <text evidence="12">Responsible for the deacetylation of lysine residues on the N-terminal part of the core histones (H2A, H2B, H3 and H4). Histone deacetylation gives a tag for epigenetic repression and plays an important role in transcriptional regulation, cell cycle progression and developmental events.</text>
</comment>
<protein>
    <recommendedName>
        <fullName evidence="3 12">Histone deacetylase</fullName>
        <ecNumber evidence="3 12">3.5.1.98</ecNumber>
    </recommendedName>
</protein>
<evidence type="ECO:0000256" key="2">
    <source>
        <dbReference type="ARBA" id="ARBA00007738"/>
    </source>
</evidence>
<reference evidence="19" key="2">
    <citation type="submission" date="2025-09" db="UniProtKB">
        <authorList>
            <consortium name="Ensembl"/>
        </authorList>
    </citation>
    <scope>IDENTIFICATION</scope>
</reference>
<dbReference type="Gene3D" id="6.10.250.1550">
    <property type="match status" value="1"/>
</dbReference>
<evidence type="ECO:0000256" key="4">
    <source>
        <dbReference type="ARBA" id="ARBA00022491"/>
    </source>
</evidence>
<proteinExistence type="inferred from homology"/>
<evidence type="ECO:0000256" key="3">
    <source>
        <dbReference type="ARBA" id="ARBA00012111"/>
    </source>
</evidence>
<reference evidence="19" key="1">
    <citation type="submission" date="2025-08" db="UniProtKB">
        <authorList>
            <consortium name="Ensembl"/>
        </authorList>
    </citation>
    <scope>IDENTIFICATION</scope>
</reference>
<evidence type="ECO:0000256" key="6">
    <source>
        <dbReference type="ARBA" id="ARBA00022801"/>
    </source>
</evidence>
<dbReference type="Pfam" id="PF00850">
    <property type="entry name" value="Hist_deacetyl"/>
    <property type="match status" value="1"/>
</dbReference>
<keyword evidence="6 12" id="KW-0378">Hydrolase</keyword>
<feature type="binding site" evidence="14">
    <location>
        <position position="559"/>
    </location>
    <ligand>
        <name>Zn(2+)</name>
        <dbReference type="ChEBI" id="CHEBI:29105"/>
    </ligand>
</feature>
<keyword evidence="7 14" id="KW-0862">Zinc</keyword>
<keyword evidence="15" id="KW-0175">Coiled coil</keyword>
<evidence type="ECO:0000256" key="16">
    <source>
        <dbReference type="SAM" id="MobiDB-lite"/>
    </source>
</evidence>
<keyword evidence="5 14" id="KW-0479">Metal-binding</keyword>
<accession>A0A3Q4I9V7</accession>
<dbReference type="GO" id="GO:0141221">
    <property type="term" value="F:histone deacetylase activity, hydrolytic mechanism"/>
    <property type="evidence" value="ECO:0007669"/>
    <property type="project" value="UniProtKB-EC"/>
</dbReference>
<feature type="compositionally biased region" description="Low complexity" evidence="16">
    <location>
        <begin position="264"/>
        <end position="278"/>
    </location>
</feature>
<dbReference type="InterPro" id="IPR046949">
    <property type="entry name" value="HDAC4/5/7/9"/>
</dbReference>
<comment type="subcellular location">
    <subcellularLocation>
        <location evidence="1 12">Nucleus</location>
    </subcellularLocation>
</comment>
<feature type="domain" description="Histone deacetylase" evidence="17">
    <location>
        <begin position="567"/>
        <end position="779"/>
    </location>
</feature>
<feature type="domain" description="Histone deacetylase glutamine rich N-terminal" evidence="18">
    <location>
        <begin position="41"/>
        <end position="129"/>
    </location>
</feature>
<organism evidence="19 20">
    <name type="scientific">Neolamprologus brichardi</name>
    <name type="common">Fairy cichlid</name>
    <name type="synonym">Lamprologus brichardi</name>
    <dbReference type="NCBI Taxonomy" id="32507"/>
    <lineage>
        <taxon>Eukaryota</taxon>
        <taxon>Metazoa</taxon>
        <taxon>Chordata</taxon>
        <taxon>Craniata</taxon>
        <taxon>Vertebrata</taxon>
        <taxon>Euteleostomi</taxon>
        <taxon>Actinopterygii</taxon>
        <taxon>Neopterygii</taxon>
        <taxon>Teleostei</taxon>
        <taxon>Neoteleostei</taxon>
        <taxon>Acanthomorphata</taxon>
        <taxon>Ovalentaria</taxon>
        <taxon>Cichlomorphae</taxon>
        <taxon>Cichliformes</taxon>
        <taxon>Cichlidae</taxon>
        <taxon>African cichlids</taxon>
        <taxon>Pseudocrenilabrinae</taxon>
        <taxon>Lamprologini</taxon>
        <taxon>Neolamprologus</taxon>
    </lineage>
</organism>
<dbReference type="Ensembl" id="ENSNBRT00000032824.1">
    <property type="protein sequence ID" value="ENSNBRP00000032016.1"/>
    <property type="gene ID" value="ENSNBRG00000024303.1"/>
</dbReference>
<evidence type="ECO:0000256" key="5">
    <source>
        <dbReference type="ARBA" id="ARBA00022723"/>
    </source>
</evidence>
<feature type="region of interest" description="Disordered" evidence="16">
    <location>
        <begin position="263"/>
        <end position="289"/>
    </location>
</feature>
<keyword evidence="11" id="KW-0539">Nucleus</keyword>
<dbReference type="STRING" id="32507.ENSNBRP00000032016"/>
<comment type="catalytic activity">
    <reaction evidence="12">
        <text>N(6)-acetyl-L-lysyl-[histone] + H2O = L-lysyl-[histone] + acetate</text>
        <dbReference type="Rhea" id="RHEA:58196"/>
        <dbReference type="Rhea" id="RHEA-COMP:9845"/>
        <dbReference type="Rhea" id="RHEA-COMP:11338"/>
        <dbReference type="ChEBI" id="CHEBI:15377"/>
        <dbReference type="ChEBI" id="CHEBI:29969"/>
        <dbReference type="ChEBI" id="CHEBI:30089"/>
        <dbReference type="ChEBI" id="CHEBI:61930"/>
        <dbReference type="EC" id="3.5.1.98"/>
    </reaction>
</comment>
<feature type="region of interest" description="Disordered" evidence="16">
    <location>
        <begin position="491"/>
        <end position="515"/>
    </location>
</feature>
<evidence type="ECO:0000256" key="13">
    <source>
        <dbReference type="PIRSR" id="PIRSR037911-1"/>
    </source>
</evidence>
<evidence type="ECO:0000256" key="14">
    <source>
        <dbReference type="PIRSR" id="PIRSR037911-2"/>
    </source>
</evidence>
<evidence type="ECO:0000256" key="8">
    <source>
        <dbReference type="ARBA" id="ARBA00022853"/>
    </source>
</evidence>